<dbReference type="SUPFAM" id="SSF103247">
    <property type="entry name" value="TT1751-like"/>
    <property type="match status" value="1"/>
</dbReference>
<organism evidence="2 3">
    <name type="scientific">Penicillium argentinense</name>
    <dbReference type="NCBI Taxonomy" id="1131581"/>
    <lineage>
        <taxon>Eukaryota</taxon>
        <taxon>Fungi</taxon>
        <taxon>Dikarya</taxon>
        <taxon>Ascomycota</taxon>
        <taxon>Pezizomycotina</taxon>
        <taxon>Eurotiomycetes</taxon>
        <taxon>Eurotiomycetidae</taxon>
        <taxon>Eurotiales</taxon>
        <taxon>Aspergillaceae</taxon>
        <taxon>Penicillium</taxon>
    </lineage>
</organism>
<reference evidence="2" key="1">
    <citation type="submission" date="2022-11" db="EMBL/GenBank/DDBJ databases">
        <authorList>
            <person name="Petersen C."/>
        </authorList>
    </citation>
    <scope>NUCLEOTIDE SEQUENCE</scope>
    <source>
        <strain evidence="2">IBT 30761</strain>
    </source>
</reference>
<dbReference type="OrthoDB" id="5190258at2759"/>
<feature type="domain" description="DUF302" evidence="1">
    <location>
        <begin position="102"/>
        <end position="148"/>
    </location>
</feature>
<dbReference type="Proteomes" id="UP001149074">
    <property type="component" value="Unassembled WGS sequence"/>
</dbReference>
<dbReference type="RefSeq" id="XP_056476368.1">
    <property type="nucleotide sequence ID" value="XM_056616011.1"/>
</dbReference>
<dbReference type="InterPro" id="IPR035923">
    <property type="entry name" value="TT1751-like_sf"/>
</dbReference>
<name>A0A9W9KEQ7_9EURO</name>
<reference evidence="2" key="2">
    <citation type="journal article" date="2023" name="IMA Fungus">
        <title>Comparative genomic study of the Penicillium genus elucidates a diverse pangenome and 15 lateral gene transfer events.</title>
        <authorList>
            <person name="Petersen C."/>
            <person name="Sorensen T."/>
            <person name="Nielsen M.R."/>
            <person name="Sondergaard T.E."/>
            <person name="Sorensen J.L."/>
            <person name="Fitzpatrick D.A."/>
            <person name="Frisvad J.C."/>
            <person name="Nielsen K.L."/>
        </authorList>
    </citation>
    <scope>NUCLEOTIDE SEQUENCE</scope>
    <source>
        <strain evidence="2">IBT 30761</strain>
    </source>
</reference>
<dbReference type="CDD" id="cd14797">
    <property type="entry name" value="DUF302"/>
    <property type="match status" value="1"/>
</dbReference>
<evidence type="ECO:0000313" key="3">
    <source>
        <dbReference type="Proteomes" id="UP001149074"/>
    </source>
</evidence>
<protein>
    <recommendedName>
        <fullName evidence="1">DUF302 domain-containing protein</fullName>
    </recommendedName>
</protein>
<proteinExistence type="predicted"/>
<dbReference type="Gene3D" id="3.30.310.70">
    <property type="entry name" value="TT1751-like domain"/>
    <property type="match status" value="1"/>
</dbReference>
<keyword evidence="3" id="KW-1185">Reference proteome</keyword>
<gene>
    <name evidence="2" type="ORF">N7532_003517</name>
</gene>
<dbReference type="InterPro" id="IPR005180">
    <property type="entry name" value="DUF302"/>
</dbReference>
<accession>A0A9W9KEQ7</accession>
<evidence type="ECO:0000313" key="2">
    <source>
        <dbReference type="EMBL" id="KAJ5102988.1"/>
    </source>
</evidence>
<evidence type="ECO:0000259" key="1">
    <source>
        <dbReference type="Pfam" id="PF03625"/>
    </source>
</evidence>
<comment type="caution">
    <text evidence="2">The sequence shown here is derived from an EMBL/GenBank/DDBJ whole genome shotgun (WGS) entry which is preliminary data.</text>
</comment>
<dbReference type="Pfam" id="PF03625">
    <property type="entry name" value="DUF302"/>
    <property type="match status" value="1"/>
</dbReference>
<sequence>MAVRRPIETESITVQRLAVSIPASYAKVLDRFRTLVPQIKLGDLRASTSAEEIAKVIADTQTSTDFVLFAEFNHGRWIRHFPPFSGEQNLGSGESQGIHKGRGVHRFIFGNPLLAITMLRENVEAALHVPLDCAFIEQEDGWTRMVMLLPEGLVAGYDEFASNQALREAASNLEEKIFRLVDAITSSDAA</sequence>
<dbReference type="GeneID" id="81354990"/>
<dbReference type="AlphaFoldDB" id="A0A9W9KEQ7"/>
<dbReference type="EMBL" id="JAPQKI010000004">
    <property type="protein sequence ID" value="KAJ5102988.1"/>
    <property type="molecule type" value="Genomic_DNA"/>
</dbReference>